<dbReference type="SMART" id="SM00490">
    <property type="entry name" value="HELICc"/>
    <property type="match status" value="1"/>
</dbReference>
<evidence type="ECO:0000256" key="10">
    <source>
        <dbReference type="ARBA" id="ARBA00022946"/>
    </source>
</evidence>
<gene>
    <name evidence="16" type="ORF">TCNE_LOCUS6344</name>
</gene>
<dbReference type="FunFam" id="3.40.50.300:FF:000269">
    <property type="entry name" value="ATP-dependent RNA helicase SUPV3L1, mitochondrial"/>
    <property type="match status" value="1"/>
</dbReference>
<dbReference type="GO" id="GO:0016787">
    <property type="term" value="F:hydrolase activity"/>
    <property type="evidence" value="ECO:0007669"/>
    <property type="project" value="UniProtKB-KW"/>
</dbReference>
<dbReference type="AlphaFoldDB" id="A0A183UCX4"/>
<dbReference type="PANTHER" id="PTHR12131:SF1">
    <property type="entry name" value="ATP-DEPENDENT RNA HELICASE SUPV3L1, MITOCHONDRIAL-RELATED"/>
    <property type="match status" value="1"/>
</dbReference>
<feature type="compositionally biased region" description="Acidic residues" evidence="14">
    <location>
        <begin position="761"/>
        <end position="770"/>
    </location>
</feature>
<feature type="domain" description="Helicase C-terminal" evidence="15">
    <location>
        <begin position="399"/>
        <end position="574"/>
    </location>
</feature>
<dbReference type="InterPro" id="IPR001650">
    <property type="entry name" value="Helicase_C-like"/>
</dbReference>
<comment type="catalytic activity">
    <reaction evidence="12">
        <text>ATP + H2O = ADP + phosphate + H(+)</text>
        <dbReference type="Rhea" id="RHEA:13065"/>
        <dbReference type="ChEBI" id="CHEBI:15377"/>
        <dbReference type="ChEBI" id="CHEBI:15378"/>
        <dbReference type="ChEBI" id="CHEBI:30616"/>
        <dbReference type="ChEBI" id="CHEBI:43474"/>
        <dbReference type="ChEBI" id="CHEBI:456216"/>
        <dbReference type="EC" id="3.6.4.13"/>
    </reaction>
</comment>
<dbReference type="Pfam" id="PF12513">
    <property type="entry name" value="SUV3_C"/>
    <property type="match status" value="1"/>
</dbReference>
<dbReference type="InterPro" id="IPR041453">
    <property type="entry name" value="Suv3_N"/>
</dbReference>
<accession>A0A183UCX4</accession>
<dbReference type="GO" id="GO:0005524">
    <property type="term" value="F:ATP binding"/>
    <property type="evidence" value="ECO:0007669"/>
    <property type="project" value="UniProtKB-KW"/>
</dbReference>
<evidence type="ECO:0000256" key="7">
    <source>
        <dbReference type="ARBA" id="ARBA00022801"/>
    </source>
</evidence>
<dbReference type="InterPro" id="IPR055206">
    <property type="entry name" value="DEXQc_SUV3"/>
</dbReference>
<dbReference type="Pfam" id="PF18114">
    <property type="entry name" value="Suv3_N"/>
    <property type="match status" value="1"/>
</dbReference>
<feature type="region of interest" description="Disordered" evidence="14">
    <location>
        <begin position="1"/>
        <end position="25"/>
    </location>
</feature>
<evidence type="ECO:0000256" key="14">
    <source>
        <dbReference type="SAM" id="MobiDB-lite"/>
    </source>
</evidence>
<reference evidence="16 17" key="2">
    <citation type="submission" date="2018-11" db="EMBL/GenBank/DDBJ databases">
        <authorList>
            <consortium name="Pathogen Informatics"/>
        </authorList>
    </citation>
    <scope>NUCLEOTIDE SEQUENCE [LARGE SCALE GENOMIC DNA]</scope>
</reference>
<keyword evidence="7" id="KW-0378">Hydrolase</keyword>
<feature type="region of interest" description="Disordered" evidence="14">
    <location>
        <begin position="70"/>
        <end position="95"/>
    </location>
</feature>
<reference evidence="18" key="1">
    <citation type="submission" date="2016-06" db="UniProtKB">
        <authorList>
            <consortium name="WormBaseParasite"/>
        </authorList>
    </citation>
    <scope>IDENTIFICATION</scope>
</reference>
<dbReference type="GO" id="GO:0003724">
    <property type="term" value="F:RNA helicase activity"/>
    <property type="evidence" value="ECO:0007669"/>
    <property type="project" value="UniProtKB-EC"/>
</dbReference>
<comment type="similarity">
    <text evidence="4">Belongs to the helicase family.</text>
</comment>
<feature type="compositionally biased region" description="Polar residues" evidence="14">
    <location>
        <begin position="70"/>
        <end position="86"/>
    </location>
</feature>
<organism evidence="17 18">
    <name type="scientific">Toxocara canis</name>
    <name type="common">Canine roundworm</name>
    <dbReference type="NCBI Taxonomy" id="6265"/>
    <lineage>
        <taxon>Eukaryota</taxon>
        <taxon>Metazoa</taxon>
        <taxon>Ecdysozoa</taxon>
        <taxon>Nematoda</taxon>
        <taxon>Chromadorea</taxon>
        <taxon>Rhabditida</taxon>
        <taxon>Spirurina</taxon>
        <taxon>Ascaridomorpha</taxon>
        <taxon>Ascaridoidea</taxon>
        <taxon>Toxocaridae</taxon>
        <taxon>Toxocara</taxon>
    </lineage>
</organism>
<evidence type="ECO:0000256" key="2">
    <source>
        <dbReference type="ARBA" id="ARBA00001946"/>
    </source>
</evidence>
<evidence type="ECO:0000256" key="3">
    <source>
        <dbReference type="ARBA" id="ARBA00004173"/>
    </source>
</evidence>
<dbReference type="Gene3D" id="3.40.50.300">
    <property type="entry name" value="P-loop containing nucleotide triphosphate hydrolases"/>
    <property type="match status" value="2"/>
</dbReference>
<evidence type="ECO:0000313" key="17">
    <source>
        <dbReference type="Proteomes" id="UP000050794"/>
    </source>
</evidence>
<evidence type="ECO:0000256" key="1">
    <source>
        <dbReference type="ARBA" id="ARBA00001936"/>
    </source>
</evidence>
<dbReference type="Gene3D" id="1.20.58.1080">
    <property type="match status" value="1"/>
</dbReference>
<comment type="subcellular location">
    <subcellularLocation>
        <location evidence="3">Mitochondrion</location>
    </subcellularLocation>
</comment>
<comment type="cofactor">
    <cofactor evidence="1">
        <name>Mn(2+)</name>
        <dbReference type="ChEBI" id="CHEBI:29035"/>
    </cofactor>
</comment>
<dbReference type="Proteomes" id="UP000050794">
    <property type="component" value="Unassembled WGS sequence"/>
</dbReference>
<dbReference type="SUPFAM" id="SSF52540">
    <property type="entry name" value="P-loop containing nucleoside triphosphate hydrolases"/>
    <property type="match status" value="1"/>
</dbReference>
<dbReference type="InterPro" id="IPR041082">
    <property type="entry name" value="Suv3_C_1"/>
</dbReference>
<evidence type="ECO:0000256" key="13">
    <source>
        <dbReference type="ARBA" id="ARBA00069703"/>
    </source>
</evidence>
<keyword evidence="11" id="KW-0496">Mitochondrion</keyword>
<proteinExistence type="inferred from homology"/>
<keyword evidence="10" id="KW-0809">Transit peptide</keyword>
<keyword evidence="6" id="KW-0547">Nucleotide-binding</keyword>
<dbReference type="Pfam" id="PF00271">
    <property type="entry name" value="Helicase_C"/>
    <property type="match status" value="1"/>
</dbReference>
<dbReference type="PROSITE" id="PS51194">
    <property type="entry name" value="HELICASE_CTER"/>
    <property type="match status" value="1"/>
</dbReference>
<sequence length="828" mass="93386">MSESNLVRGPRPESQRMGLARPQPYNGPRGYVTISSIKGVYSIVFPQSTFVQCTSLSTFLACTFTYDQRGSDQNGKQDSCNFQKGTRSGRSASSAYKKAARRIEDLVTPVNVPVPKFDDHDDGLGGIVDPVDSISISMVLNEFSRRPIIRQLAEENGMSVKLFMTAFRSFRTYCLTAKPLDPAIAVTLSDIVNHGQDVDSLFVYFLSHARKVYPHLESIEDLRMISDLTQPHNWYPEARTIHRKIIFHAGPTNSGKTYEALKRFREAKSGIYCGPLKLLASEVFFRTNEQGVKCDMVTGEERRYAVDNHHPSSHLSSTVEMLSTQMRVEVAVIDEIQMLRDEQRGWAWTRALLGAAADEVHLCGEQSAVSVVRELLNPIGEHVEVHEYKRKTSLSLSPHALQTLDNVQDGDCIVCFSRRAIFSVTKQLEKIGVRPAVIYGDLPPGTKLSQAAKFNDPKDATNVLVATDAIGMGLNLNIRRMIFYSLMRPPNGELIPNYAALQIAGRAGRYGTTYEEGKVTIFSKHHFDNVLCILMINRVMTLREEDMAILKEILSQPVSPIESVGIAPTFEQLETFSFHLPNASFINLLDIFVSVCSVTDRFFICTVDQMKTLAELIDYIPLPLKVRYTFCIAPVNPDEKLGASAFVKMARRFSSGQALTYDWLCDVIGWPISPPQKLIDLVRLEQVYGIVDVYLWLSLRFPDMFPDEMEVRLLEKQLDLAIEDGVARIIELLGIDNAKEASRAKKLIERAKTAKEKAEFEESFEDENEDGDSKNAERQSLKLPEKRKGKRKSITDMVMERGTITAEELEQLRAELRREEAEKLRKKK</sequence>
<dbReference type="Gene3D" id="1.20.272.40">
    <property type="match status" value="1"/>
</dbReference>
<dbReference type="Pfam" id="PF22527">
    <property type="entry name" value="DEXQc_Suv3"/>
    <property type="match status" value="1"/>
</dbReference>
<dbReference type="EMBL" id="UYWY01019477">
    <property type="protein sequence ID" value="VDM37657.1"/>
    <property type="molecule type" value="Genomic_DNA"/>
</dbReference>
<dbReference type="GO" id="GO:0045025">
    <property type="term" value="C:mitochondrial degradosome"/>
    <property type="evidence" value="ECO:0007669"/>
    <property type="project" value="TreeGrafter"/>
</dbReference>
<dbReference type="GO" id="GO:0000965">
    <property type="term" value="P:mitochondrial RNA 3'-end processing"/>
    <property type="evidence" value="ECO:0007669"/>
    <property type="project" value="TreeGrafter"/>
</dbReference>
<comment type="cofactor">
    <cofactor evidence="2">
        <name>Mg(2+)</name>
        <dbReference type="ChEBI" id="CHEBI:18420"/>
    </cofactor>
</comment>
<evidence type="ECO:0000256" key="8">
    <source>
        <dbReference type="ARBA" id="ARBA00022806"/>
    </source>
</evidence>
<evidence type="ECO:0000256" key="5">
    <source>
        <dbReference type="ARBA" id="ARBA00012552"/>
    </source>
</evidence>
<dbReference type="InterPro" id="IPR044774">
    <property type="entry name" value="Suv3_DEXQc"/>
</dbReference>
<dbReference type="Pfam" id="PF18147">
    <property type="entry name" value="Suv3_C_1"/>
    <property type="match status" value="1"/>
</dbReference>
<evidence type="ECO:0000256" key="12">
    <source>
        <dbReference type="ARBA" id="ARBA00047984"/>
    </source>
</evidence>
<dbReference type="EC" id="3.6.4.13" evidence="5"/>
<evidence type="ECO:0000256" key="4">
    <source>
        <dbReference type="ARBA" id="ARBA00008708"/>
    </source>
</evidence>
<dbReference type="CDD" id="cd17913">
    <property type="entry name" value="DEXQc_Suv3"/>
    <property type="match status" value="1"/>
</dbReference>
<dbReference type="InterPro" id="IPR027417">
    <property type="entry name" value="P-loop_NTPase"/>
</dbReference>
<dbReference type="FunFam" id="1.20.58.1080:FF:000001">
    <property type="entry name" value="ATP-dependent RNA helicase SUPV3L1, mitochondrial"/>
    <property type="match status" value="1"/>
</dbReference>
<dbReference type="WBParaSite" id="TCNE_0000634401-mRNA-1">
    <property type="protein sequence ID" value="TCNE_0000634401-mRNA-1"/>
    <property type="gene ID" value="TCNE_0000634401"/>
</dbReference>
<dbReference type="PANTHER" id="PTHR12131">
    <property type="entry name" value="ATP-DEPENDENT RNA AND DNA HELICASE"/>
    <property type="match status" value="1"/>
</dbReference>
<evidence type="ECO:0000256" key="9">
    <source>
        <dbReference type="ARBA" id="ARBA00022840"/>
    </source>
</evidence>
<dbReference type="InterPro" id="IPR022192">
    <property type="entry name" value="SUV3_C"/>
</dbReference>
<evidence type="ECO:0000313" key="18">
    <source>
        <dbReference type="WBParaSite" id="TCNE_0000634401-mRNA-1"/>
    </source>
</evidence>
<evidence type="ECO:0000259" key="15">
    <source>
        <dbReference type="PROSITE" id="PS51194"/>
    </source>
</evidence>
<feature type="compositionally biased region" description="Basic and acidic residues" evidence="14">
    <location>
        <begin position="771"/>
        <end position="786"/>
    </location>
</feature>
<evidence type="ECO:0000313" key="16">
    <source>
        <dbReference type="EMBL" id="VDM37657.1"/>
    </source>
</evidence>
<keyword evidence="9" id="KW-0067">ATP-binding</keyword>
<keyword evidence="8" id="KW-0347">Helicase</keyword>
<evidence type="ECO:0000256" key="11">
    <source>
        <dbReference type="ARBA" id="ARBA00023128"/>
    </source>
</evidence>
<protein>
    <recommendedName>
        <fullName evidence="13">ATP-dependent RNA helicase SUV3 homolog, mitochondrial</fullName>
        <ecNumber evidence="5">3.6.4.13</ecNumber>
    </recommendedName>
</protein>
<dbReference type="Gene3D" id="1.10.1740.140">
    <property type="match status" value="1"/>
</dbReference>
<dbReference type="CDD" id="cd18805">
    <property type="entry name" value="SF2_C_suv3"/>
    <property type="match status" value="1"/>
</dbReference>
<dbReference type="InterPro" id="IPR050699">
    <property type="entry name" value="RNA-DNA_Helicase"/>
</dbReference>
<keyword evidence="17" id="KW-1185">Reference proteome</keyword>
<evidence type="ECO:0000256" key="6">
    <source>
        <dbReference type="ARBA" id="ARBA00022741"/>
    </source>
</evidence>
<feature type="region of interest" description="Disordered" evidence="14">
    <location>
        <begin position="758"/>
        <end position="800"/>
    </location>
</feature>
<name>A0A183UCX4_TOXCA</name>